<dbReference type="EMBL" id="CP006665">
    <property type="protein sequence ID" value="AIJ10634.1"/>
    <property type="molecule type" value="Genomic_DNA"/>
</dbReference>
<proteinExistence type="predicted"/>
<geneLocation type="plasmid" evidence="2 3">
    <name>1</name>
</geneLocation>
<dbReference type="KEGG" id="ete:ETEE_p1043"/>
<gene>
    <name evidence="2" type="ORF">ETEE_p1043</name>
</gene>
<dbReference type="AlphaFoldDB" id="A0A076LZ49"/>
<dbReference type="HOGENOM" id="CLU_3288790_0_0_6"/>
<feature type="compositionally biased region" description="Polar residues" evidence="1">
    <location>
        <begin position="8"/>
        <end position="17"/>
    </location>
</feature>
<feature type="region of interest" description="Disordered" evidence="1">
    <location>
        <begin position="1"/>
        <end position="40"/>
    </location>
</feature>
<organism evidence="2 3">
    <name type="scientific">Edwardsiella anguillarum ET080813</name>
    <dbReference type="NCBI Taxonomy" id="667120"/>
    <lineage>
        <taxon>Bacteria</taxon>
        <taxon>Pseudomonadati</taxon>
        <taxon>Pseudomonadota</taxon>
        <taxon>Gammaproteobacteria</taxon>
        <taxon>Enterobacterales</taxon>
        <taxon>Hafniaceae</taxon>
        <taxon>Edwardsiella</taxon>
    </lineage>
</organism>
<keyword evidence="2" id="KW-0614">Plasmid</keyword>
<accession>A0A076LZ49</accession>
<name>A0A076LZ49_9GAMM</name>
<evidence type="ECO:0000313" key="3">
    <source>
        <dbReference type="Proteomes" id="UP000028681"/>
    </source>
</evidence>
<dbReference type="Proteomes" id="UP000028681">
    <property type="component" value="Plasmid 1"/>
</dbReference>
<sequence length="40" mass="4278">MVPLGHGQPSSTVQQPEIAQDDKKLSSQRGSLKNKLMGSV</sequence>
<evidence type="ECO:0000313" key="2">
    <source>
        <dbReference type="EMBL" id="AIJ10634.1"/>
    </source>
</evidence>
<protein>
    <submittedName>
        <fullName evidence="2">Uncharacterized protein</fullName>
    </submittedName>
</protein>
<evidence type="ECO:0000256" key="1">
    <source>
        <dbReference type="SAM" id="MobiDB-lite"/>
    </source>
</evidence>
<reference evidence="2 3" key="1">
    <citation type="journal article" date="2012" name="PLoS ONE">
        <title>Edwardsiella comparative phylogenomics reveal the new intra/inter-species taxonomic relationships, virulence evolution and niche adaptation mechanisms.</title>
        <authorList>
            <person name="Yang M."/>
            <person name="Lv Y."/>
            <person name="Xiao J."/>
            <person name="Wu H."/>
            <person name="Zheng H."/>
            <person name="Liu Q."/>
            <person name="Zhang Y."/>
            <person name="Wang Q."/>
        </authorList>
    </citation>
    <scope>NUCLEOTIDE SEQUENCE [LARGE SCALE GENOMIC DNA]</scope>
    <source>
        <strain evidence="3">080813</strain>
        <plasmid evidence="3">Plasmid 1</plasmid>
    </source>
</reference>